<dbReference type="EMBL" id="NVUU01000110">
    <property type="protein sequence ID" value="PCI92331.1"/>
    <property type="molecule type" value="Genomic_DNA"/>
</dbReference>
<comment type="caution">
    <text evidence="1">The sequence shown here is derived from an EMBL/GenBank/DDBJ whole genome shotgun (WGS) entry which is preliminary data.</text>
</comment>
<sequence length="145" mass="16814">LHKTTDGLFKKIVTNKPKADSLERHKKFSDHFVKIRRKGLSEEALKGEIEKYGIRTFPKPKGIPGDYIAEFSDKGAGIKYVNPKDSGTYVRVMPGKPHSPWPHQRKPYICEKKYGKSLDKYGNSVKRKSREAHIPINDYIYRRKK</sequence>
<reference evidence="2" key="1">
    <citation type="submission" date="2017-08" db="EMBL/GenBank/DDBJ databases">
        <title>A dynamic microbial community with high functional redundancy inhabits the cold, oxic subseafloor aquifer.</title>
        <authorList>
            <person name="Tully B.J."/>
            <person name="Wheat C.G."/>
            <person name="Glazer B.T."/>
            <person name="Huber J.A."/>
        </authorList>
    </citation>
    <scope>NUCLEOTIDE SEQUENCE [LARGE SCALE GENOMIC DNA]</scope>
</reference>
<name>A0A2A4YCB2_UNCAE</name>
<organism evidence="1 2">
    <name type="scientific">Aerophobetes bacterium</name>
    <dbReference type="NCBI Taxonomy" id="2030807"/>
    <lineage>
        <taxon>Bacteria</taxon>
        <taxon>Candidatus Aerophobota</taxon>
    </lineage>
</organism>
<accession>A0A2A4YCB2</accession>
<evidence type="ECO:0000313" key="2">
    <source>
        <dbReference type="Proteomes" id="UP000217838"/>
    </source>
</evidence>
<gene>
    <name evidence="1" type="ORF">COB11_07625</name>
</gene>
<dbReference type="AlphaFoldDB" id="A0A2A4YCB2"/>
<protein>
    <submittedName>
        <fullName evidence="1">Uncharacterized protein</fullName>
    </submittedName>
</protein>
<proteinExistence type="predicted"/>
<feature type="non-terminal residue" evidence="1">
    <location>
        <position position="1"/>
    </location>
</feature>
<dbReference type="Proteomes" id="UP000217838">
    <property type="component" value="Unassembled WGS sequence"/>
</dbReference>
<evidence type="ECO:0000313" key="1">
    <source>
        <dbReference type="EMBL" id="PCI92331.1"/>
    </source>
</evidence>